<reference evidence="7" key="1">
    <citation type="journal article" date="2023" name="PhytoFront">
        <title>Draft Genome Resources of Seven Strains of Tilletia horrida, Causal Agent of Kernel Smut of Rice.</title>
        <authorList>
            <person name="Khanal S."/>
            <person name="Antony Babu S."/>
            <person name="Zhou X.G."/>
        </authorList>
    </citation>
    <scope>NUCLEOTIDE SEQUENCE</scope>
    <source>
        <strain evidence="7">TX6</strain>
    </source>
</reference>
<gene>
    <name evidence="7" type="primary">RDH54</name>
    <name evidence="7" type="ORF">OC846_000775</name>
</gene>
<keyword evidence="1" id="KW-0547">Nucleotide-binding</keyword>
<feature type="compositionally biased region" description="Basic and acidic residues" evidence="4">
    <location>
        <begin position="318"/>
        <end position="348"/>
    </location>
</feature>
<dbReference type="GO" id="GO:0000724">
    <property type="term" value="P:double-strand break repair via homologous recombination"/>
    <property type="evidence" value="ECO:0007669"/>
    <property type="project" value="TreeGrafter"/>
</dbReference>
<dbReference type="InterPro" id="IPR027417">
    <property type="entry name" value="P-loop_NTPase"/>
</dbReference>
<dbReference type="InterPro" id="IPR000330">
    <property type="entry name" value="SNF2_N"/>
</dbReference>
<organism evidence="7 8">
    <name type="scientific">Tilletia horrida</name>
    <dbReference type="NCBI Taxonomy" id="155126"/>
    <lineage>
        <taxon>Eukaryota</taxon>
        <taxon>Fungi</taxon>
        <taxon>Dikarya</taxon>
        <taxon>Basidiomycota</taxon>
        <taxon>Ustilaginomycotina</taxon>
        <taxon>Exobasidiomycetes</taxon>
        <taxon>Tilletiales</taxon>
        <taxon>Tilletiaceae</taxon>
        <taxon>Tilletia</taxon>
    </lineage>
</organism>
<keyword evidence="8" id="KW-1185">Reference proteome</keyword>
<dbReference type="SMART" id="SM00490">
    <property type="entry name" value="HELICc"/>
    <property type="match status" value="1"/>
</dbReference>
<dbReference type="AlphaFoldDB" id="A0AAN6GXF9"/>
<keyword evidence="3" id="KW-0067">ATP-binding</keyword>
<dbReference type="InterPro" id="IPR014001">
    <property type="entry name" value="Helicase_ATP-bd"/>
</dbReference>
<feature type="region of interest" description="Disordered" evidence="4">
    <location>
        <begin position="387"/>
        <end position="419"/>
    </location>
</feature>
<feature type="region of interest" description="Disordered" evidence="4">
    <location>
        <begin position="272"/>
        <end position="348"/>
    </location>
</feature>
<evidence type="ECO:0000259" key="5">
    <source>
        <dbReference type="PROSITE" id="PS51192"/>
    </source>
</evidence>
<evidence type="ECO:0000259" key="6">
    <source>
        <dbReference type="PROSITE" id="PS51194"/>
    </source>
</evidence>
<evidence type="ECO:0000313" key="8">
    <source>
        <dbReference type="Proteomes" id="UP001176517"/>
    </source>
</evidence>
<dbReference type="Gene3D" id="1.20.120.850">
    <property type="entry name" value="SWI2/SNF2 ATPases, N-terminal domain"/>
    <property type="match status" value="1"/>
</dbReference>
<accession>A0AAN6GXF9</accession>
<evidence type="ECO:0000256" key="2">
    <source>
        <dbReference type="ARBA" id="ARBA00022801"/>
    </source>
</evidence>
<dbReference type="InterPro" id="IPR049730">
    <property type="entry name" value="SNF2/RAD54-like_C"/>
</dbReference>
<dbReference type="InterPro" id="IPR001650">
    <property type="entry name" value="Helicase_C-like"/>
</dbReference>
<feature type="compositionally biased region" description="Polar residues" evidence="4">
    <location>
        <begin position="387"/>
        <end position="400"/>
    </location>
</feature>
<dbReference type="FunFam" id="3.40.50.10810:FF:000020">
    <property type="entry name" value="DNA repair and recombination protein RAD54B"/>
    <property type="match status" value="1"/>
</dbReference>
<feature type="compositionally biased region" description="Acidic residues" evidence="4">
    <location>
        <begin position="64"/>
        <end position="81"/>
    </location>
</feature>
<feature type="region of interest" description="Disordered" evidence="4">
    <location>
        <begin position="1027"/>
        <end position="1047"/>
    </location>
</feature>
<feature type="compositionally biased region" description="Pro residues" evidence="4">
    <location>
        <begin position="300"/>
        <end position="314"/>
    </location>
</feature>
<evidence type="ECO:0000256" key="4">
    <source>
        <dbReference type="SAM" id="MobiDB-lite"/>
    </source>
</evidence>
<evidence type="ECO:0000256" key="1">
    <source>
        <dbReference type="ARBA" id="ARBA00022741"/>
    </source>
</evidence>
<dbReference type="GO" id="GO:0007131">
    <property type="term" value="P:reciprocal meiotic recombination"/>
    <property type="evidence" value="ECO:0007669"/>
    <property type="project" value="TreeGrafter"/>
</dbReference>
<proteinExistence type="predicted"/>
<dbReference type="SMART" id="SM00487">
    <property type="entry name" value="DEXDc"/>
    <property type="match status" value="1"/>
</dbReference>
<protein>
    <submittedName>
        <fullName evidence="7">Helicase</fullName>
    </submittedName>
</protein>
<dbReference type="PANTHER" id="PTHR45629:SF7">
    <property type="entry name" value="DNA EXCISION REPAIR PROTEIN ERCC-6-RELATED"/>
    <property type="match status" value="1"/>
</dbReference>
<dbReference type="InterPro" id="IPR050496">
    <property type="entry name" value="SNF2_RAD54_helicase_repair"/>
</dbReference>
<keyword evidence="7" id="KW-0347">Helicase</keyword>
<dbReference type="Gene3D" id="3.40.50.10810">
    <property type="entry name" value="Tandem AAA-ATPase domain"/>
    <property type="match status" value="1"/>
</dbReference>
<dbReference type="Pfam" id="PF00271">
    <property type="entry name" value="Helicase_C"/>
    <property type="match status" value="1"/>
</dbReference>
<dbReference type="GO" id="GO:0004386">
    <property type="term" value="F:helicase activity"/>
    <property type="evidence" value="ECO:0007669"/>
    <property type="project" value="UniProtKB-KW"/>
</dbReference>
<dbReference type="Gene3D" id="3.40.50.300">
    <property type="entry name" value="P-loop containing nucleotide triphosphate hydrolases"/>
    <property type="match status" value="1"/>
</dbReference>
<dbReference type="GO" id="GO:0005524">
    <property type="term" value="F:ATP binding"/>
    <property type="evidence" value="ECO:0007669"/>
    <property type="project" value="InterPro"/>
</dbReference>
<dbReference type="CDD" id="cd18004">
    <property type="entry name" value="DEXHc_RAD54"/>
    <property type="match status" value="1"/>
</dbReference>
<dbReference type="InterPro" id="IPR038718">
    <property type="entry name" value="SNF2-like_sf"/>
</dbReference>
<dbReference type="PROSITE" id="PS51194">
    <property type="entry name" value="HELICASE_CTER"/>
    <property type="match status" value="1"/>
</dbReference>
<dbReference type="Pfam" id="PF00176">
    <property type="entry name" value="SNF2-rel_dom"/>
    <property type="match status" value="1"/>
</dbReference>
<dbReference type="GO" id="GO:0005634">
    <property type="term" value="C:nucleus"/>
    <property type="evidence" value="ECO:0007669"/>
    <property type="project" value="TreeGrafter"/>
</dbReference>
<keyword evidence="2" id="KW-0378">Hydrolase</keyword>
<dbReference type="CDD" id="cd18793">
    <property type="entry name" value="SF2_C_SNF"/>
    <property type="match status" value="1"/>
</dbReference>
<feature type="region of interest" description="Disordered" evidence="4">
    <location>
        <begin position="1"/>
        <end position="81"/>
    </location>
</feature>
<dbReference type="PROSITE" id="PS51192">
    <property type="entry name" value="HELICASE_ATP_BIND_1"/>
    <property type="match status" value="1"/>
</dbReference>
<dbReference type="EMBL" id="JAPDMZ010000009">
    <property type="protein sequence ID" value="KAK0556931.1"/>
    <property type="molecule type" value="Genomic_DNA"/>
</dbReference>
<evidence type="ECO:0000313" key="7">
    <source>
        <dbReference type="EMBL" id="KAK0556931.1"/>
    </source>
</evidence>
<evidence type="ECO:0000256" key="3">
    <source>
        <dbReference type="ARBA" id="ARBA00022840"/>
    </source>
</evidence>
<dbReference type="GO" id="GO:0016787">
    <property type="term" value="F:hydrolase activity"/>
    <property type="evidence" value="ECO:0007669"/>
    <property type="project" value="UniProtKB-KW"/>
</dbReference>
<dbReference type="GO" id="GO:0015616">
    <property type="term" value="F:DNA translocase activity"/>
    <property type="evidence" value="ECO:0007669"/>
    <property type="project" value="TreeGrafter"/>
</dbReference>
<dbReference type="Proteomes" id="UP001176517">
    <property type="component" value="Unassembled WGS sequence"/>
</dbReference>
<feature type="domain" description="Helicase C-terminal" evidence="6">
    <location>
        <begin position="835"/>
        <end position="989"/>
    </location>
</feature>
<feature type="region of interest" description="Disordered" evidence="4">
    <location>
        <begin position="1103"/>
        <end position="1124"/>
    </location>
</feature>
<feature type="domain" description="Helicase ATP-binding" evidence="5">
    <location>
        <begin position="479"/>
        <end position="673"/>
    </location>
</feature>
<comment type="caution">
    <text evidence="7">The sequence shown here is derived from an EMBL/GenBank/DDBJ whole genome shotgun (WGS) entry which is preliminary data.</text>
</comment>
<name>A0AAN6GXF9_9BASI</name>
<sequence length="1189" mass="130475">MSASLTPLKRPFRTPIARATHAESVLASKRPKLGSKAHDEESEDELPVQVRARSAKGKQRAQLIDDDDDDGGLFNSDDDDDVDPFEREYDALFADLDNGQDCVRTEARNPTATASQIKLGPKNTAARSAASPFISSEHSRGQSAALAKKPSGLRLGLAGVGKPRSPARIDVAVMPRKSSELEDGPFYICQWRKPQARKHKTWDGDAVLIIHKDGNTCTLRCMDTGRDLASRTRYCYSSGVGSGDQLAIAGNEVEIDREISFSVFLRGPPYDTNEPRSEAASHRSPLVPTSAKPFSAPKMLPKPKPKPIYPPTSSKPPVAREDPSFSDHGDDYDLAEVHGEPSPRDPVHVVKKPRLSKEMRRSPTKGTSTLVPLSAETMGLAAPAKTFYSTPTNSERSQSPGIRPSGLMNPGLGKEPISRFDASAPDALVMPRPSAEHQKLFNKKNLPVVDVVIDPILAKQLRPHQREGVKFLYECMMGMRGEGNATGAILADEMGLGKTLQTIALISTMLRKPALIFATSEVRPLMLDVRSTGQNCYYTSNPQTIQRALVVCPLTLVKNWKREFRKWTGSTISVMCIDGESKDNVARFAFSRTHQVLVIGYEKLRTCIDTLAQAQPPIGLIVCDEGHRLKSKQTQTTKMFEGLDTERRIILSGTPIQNDLLEFFAMFDFVVPGHLGQPNVFKAVFADPITKSRVKGATKEAVELGRARTAALTQVTHQHILRRTADILDLYLPPKLEVVIHVSPTQLQLQLYRKVLQSQMVKDVIHGDSAQHLALIAILRRLCNTPEMLLKDLVEQEGESSVTREILGDSLDLFPTPGLTYDYTLSGKLTALMRILKHVYEKTGDKVVLVSNFTTTLDILEGVLRKERYSFCRLDGKTKQKDRMDIVNDFNRQSASKSFAFLLSAKSGGVGLNLIGANRLILLDSDWNPSSDKQAMARIHRDGQKKPCYIYRMLTAGTMDEKIFLRQLSKIGLSDALMQEGGSKASSSKHASGSDSFSVEDLRDIFRLHTDTPCLSHDLLECGCSGNGSLPQSDDKGNADEEEDDLTGRGFMPATQHVLNEASKVNSSQRQQLATLNDWAHFDCRDSTNLDDLKDGILKSIAQQQRQATPSPPSSPPQAFGSLSNGKSQLLAALEKISQRGSATQGGHFDVETMDPGSILFAYAKSVAKVSKLSADDADQSTNSTPGPS</sequence>
<dbReference type="PANTHER" id="PTHR45629">
    <property type="entry name" value="SNF2/RAD54 FAMILY MEMBER"/>
    <property type="match status" value="1"/>
</dbReference>
<dbReference type="SUPFAM" id="SSF52540">
    <property type="entry name" value="P-loop containing nucleoside triphosphate hydrolases"/>
    <property type="match status" value="2"/>
</dbReference>